<dbReference type="Proteomes" id="UP000056905">
    <property type="component" value="Chromosome"/>
</dbReference>
<feature type="transmembrane region" description="Helical" evidence="7">
    <location>
        <begin position="6"/>
        <end position="27"/>
    </location>
</feature>
<keyword evidence="5" id="KW-0443">Lipid metabolism</keyword>
<accession>A0A0P0NZ20</accession>
<dbReference type="InterPro" id="IPR051689">
    <property type="entry name" value="Sterol_desaturase/TMEM195"/>
</dbReference>
<gene>
    <name evidence="9" type="ORF">AQ619_06950</name>
</gene>
<evidence type="ECO:0000256" key="5">
    <source>
        <dbReference type="ARBA" id="ARBA00023098"/>
    </source>
</evidence>
<keyword evidence="4" id="KW-0560">Oxidoreductase</keyword>
<organism evidence="9 10">
    <name type="scientific">Caulobacter henricii</name>
    <dbReference type="NCBI Taxonomy" id="69395"/>
    <lineage>
        <taxon>Bacteria</taxon>
        <taxon>Pseudomonadati</taxon>
        <taxon>Pseudomonadota</taxon>
        <taxon>Alphaproteobacteria</taxon>
        <taxon>Caulobacterales</taxon>
        <taxon>Caulobacteraceae</taxon>
        <taxon>Caulobacter</taxon>
    </lineage>
</organism>
<protein>
    <recommendedName>
        <fullName evidence="8">Fatty acid hydroxylase domain-containing protein</fullName>
    </recommendedName>
</protein>
<dbReference type="STRING" id="69395.AQ619_06950"/>
<feature type="transmembrane region" description="Helical" evidence="7">
    <location>
        <begin position="47"/>
        <end position="68"/>
    </location>
</feature>
<dbReference type="RefSeq" id="WP_062145789.1">
    <property type="nucleotide sequence ID" value="NZ_CP013002.1"/>
</dbReference>
<dbReference type="PANTHER" id="PTHR21624:SF1">
    <property type="entry name" value="ALKYLGLYCEROL MONOOXYGENASE"/>
    <property type="match status" value="1"/>
</dbReference>
<dbReference type="GO" id="GO:0008610">
    <property type="term" value="P:lipid biosynthetic process"/>
    <property type="evidence" value="ECO:0007669"/>
    <property type="project" value="InterPro"/>
</dbReference>
<dbReference type="GO" id="GO:0005506">
    <property type="term" value="F:iron ion binding"/>
    <property type="evidence" value="ECO:0007669"/>
    <property type="project" value="InterPro"/>
</dbReference>
<feature type="domain" description="Fatty acid hydroxylase" evidence="8">
    <location>
        <begin position="86"/>
        <end position="218"/>
    </location>
</feature>
<dbReference type="InterPro" id="IPR006694">
    <property type="entry name" value="Fatty_acid_hydroxylase"/>
</dbReference>
<dbReference type="KEGG" id="chq:AQ619_06950"/>
<evidence type="ECO:0000256" key="4">
    <source>
        <dbReference type="ARBA" id="ARBA00023002"/>
    </source>
</evidence>
<feature type="transmembrane region" description="Helical" evidence="7">
    <location>
        <begin position="80"/>
        <end position="97"/>
    </location>
</feature>
<evidence type="ECO:0000256" key="7">
    <source>
        <dbReference type="SAM" id="Phobius"/>
    </source>
</evidence>
<sequence length="276" mass="31078">MEIIGLFEMLAGALSAAILIMLPIEIWRQRRTLNLAAWKEMAASSGVLLPALAASGLVLGFITALFGIADALTPWRIPTTWWSAPLCLLLVDFLFYWDHRVAHRVRALWAVAHSVHHSSPRFDQTTGLRVSFVDGFTSPWFYLPAVLIGFDPLLVGAAFGVMLSYQQWLHTETIGRLGWFDQVFNSPANHRVHHGSQEIYLDKNYGGILILWDRLFGTWEPEREQPVYGLTTPISSSHLWTVHTAEARSLWLDLKAARSWGDRMRLIIAPPGTVVP</sequence>
<evidence type="ECO:0000313" key="10">
    <source>
        <dbReference type="Proteomes" id="UP000056905"/>
    </source>
</evidence>
<dbReference type="EMBL" id="CP013002">
    <property type="protein sequence ID" value="ALL13108.1"/>
    <property type="molecule type" value="Genomic_DNA"/>
</dbReference>
<dbReference type="GO" id="GO:0012505">
    <property type="term" value="C:endomembrane system"/>
    <property type="evidence" value="ECO:0007669"/>
    <property type="project" value="UniProtKB-SubCell"/>
</dbReference>
<name>A0A0P0NZ20_9CAUL</name>
<dbReference type="OrthoDB" id="9770329at2"/>
<dbReference type="GO" id="GO:0016020">
    <property type="term" value="C:membrane"/>
    <property type="evidence" value="ECO:0007669"/>
    <property type="project" value="GOC"/>
</dbReference>
<dbReference type="PANTHER" id="PTHR21624">
    <property type="entry name" value="STEROL DESATURASE-RELATED PROTEIN"/>
    <property type="match status" value="1"/>
</dbReference>
<keyword evidence="3 7" id="KW-1133">Transmembrane helix</keyword>
<keyword evidence="2 7" id="KW-0812">Transmembrane</keyword>
<evidence type="ECO:0000259" key="8">
    <source>
        <dbReference type="Pfam" id="PF04116"/>
    </source>
</evidence>
<dbReference type="GO" id="GO:0006643">
    <property type="term" value="P:membrane lipid metabolic process"/>
    <property type="evidence" value="ECO:0007669"/>
    <property type="project" value="TreeGrafter"/>
</dbReference>
<evidence type="ECO:0000256" key="3">
    <source>
        <dbReference type="ARBA" id="ARBA00022989"/>
    </source>
</evidence>
<evidence type="ECO:0000313" key="9">
    <source>
        <dbReference type="EMBL" id="ALL13108.1"/>
    </source>
</evidence>
<evidence type="ECO:0000256" key="1">
    <source>
        <dbReference type="ARBA" id="ARBA00004127"/>
    </source>
</evidence>
<keyword evidence="10" id="KW-1185">Reference proteome</keyword>
<dbReference type="Pfam" id="PF04116">
    <property type="entry name" value="FA_hydroxylase"/>
    <property type="match status" value="1"/>
</dbReference>
<reference evidence="9 10" key="1">
    <citation type="submission" date="2015-10" db="EMBL/GenBank/DDBJ databases">
        <title>Conservation of the essential genome among Caulobacter and Brevundimonas species.</title>
        <authorList>
            <person name="Scott D."/>
            <person name="Ely B."/>
        </authorList>
    </citation>
    <scope>NUCLEOTIDE SEQUENCE [LARGE SCALE GENOMIC DNA]</scope>
    <source>
        <strain evidence="9 10">CB4</strain>
    </source>
</reference>
<keyword evidence="6 7" id="KW-0472">Membrane</keyword>
<dbReference type="GO" id="GO:0050479">
    <property type="term" value="F:glyceryl-ether monooxygenase activity"/>
    <property type="evidence" value="ECO:0007669"/>
    <property type="project" value="TreeGrafter"/>
</dbReference>
<evidence type="ECO:0000256" key="2">
    <source>
        <dbReference type="ARBA" id="ARBA00022692"/>
    </source>
</evidence>
<proteinExistence type="predicted"/>
<comment type="subcellular location">
    <subcellularLocation>
        <location evidence="1">Endomembrane system</location>
        <topology evidence="1">Multi-pass membrane protein</topology>
    </subcellularLocation>
</comment>
<dbReference type="AlphaFoldDB" id="A0A0P0NZ20"/>
<evidence type="ECO:0000256" key="6">
    <source>
        <dbReference type="ARBA" id="ARBA00023136"/>
    </source>
</evidence>